<dbReference type="Gene3D" id="1.25.40.920">
    <property type="entry name" value="TRAP transporter T-component"/>
    <property type="match status" value="1"/>
</dbReference>
<dbReference type="Proteomes" id="UP000006048">
    <property type="component" value="Chromosome"/>
</dbReference>
<dbReference type="STRING" id="869212.Turpa_3762"/>
<feature type="coiled-coil region" evidence="1">
    <location>
        <begin position="98"/>
        <end position="125"/>
    </location>
</feature>
<keyword evidence="3" id="KW-1185">Reference proteome</keyword>
<name>I4BAT9_TURPD</name>
<protein>
    <recommendedName>
        <fullName evidence="4">Lipoprotein</fullName>
    </recommendedName>
</protein>
<dbReference type="InterPro" id="IPR038537">
    <property type="entry name" value="TatT_sf"/>
</dbReference>
<organism evidence="2 3">
    <name type="scientific">Turneriella parva (strain ATCC BAA-1111 / DSM 21527 / NCTC 11395 / H)</name>
    <name type="common">Leptospira parva</name>
    <dbReference type="NCBI Taxonomy" id="869212"/>
    <lineage>
        <taxon>Bacteria</taxon>
        <taxon>Pseudomonadati</taxon>
        <taxon>Spirochaetota</taxon>
        <taxon>Spirochaetia</taxon>
        <taxon>Leptospirales</taxon>
        <taxon>Leptospiraceae</taxon>
        <taxon>Turneriella</taxon>
    </lineage>
</organism>
<dbReference type="Pfam" id="PF16811">
    <property type="entry name" value="TAtT"/>
    <property type="match status" value="1"/>
</dbReference>
<accession>I4BAT9</accession>
<dbReference type="KEGG" id="tpx:Turpa_3762"/>
<evidence type="ECO:0008006" key="4">
    <source>
        <dbReference type="Google" id="ProtNLM"/>
    </source>
</evidence>
<dbReference type="InterPro" id="IPR031823">
    <property type="entry name" value="TatT"/>
</dbReference>
<dbReference type="HOGENOM" id="CLU_074357_0_0_12"/>
<evidence type="ECO:0000313" key="2">
    <source>
        <dbReference type="EMBL" id="AFM14396.1"/>
    </source>
</evidence>
<reference evidence="2 3" key="1">
    <citation type="submission" date="2012-06" db="EMBL/GenBank/DDBJ databases">
        <title>The complete chromosome of genome of Turneriella parva DSM 21527.</title>
        <authorList>
            <consortium name="US DOE Joint Genome Institute (JGI-PGF)"/>
            <person name="Lucas S."/>
            <person name="Han J."/>
            <person name="Lapidus A."/>
            <person name="Bruce D."/>
            <person name="Goodwin L."/>
            <person name="Pitluck S."/>
            <person name="Peters L."/>
            <person name="Kyrpides N."/>
            <person name="Mavromatis K."/>
            <person name="Ivanova N."/>
            <person name="Mikhailova N."/>
            <person name="Chertkov O."/>
            <person name="Detter J.C."/>
            <person name="Tapia R."/>
            <person name="Han C."/>
            <person name="Land M."/>
            <person name="Hauser L."/>
            <person name="Markowitz V."/>
            <person name="Cheng J.-F."/>
            <person name="Hugenholtz P."/>
            <person name="Woyke T."/>
            <person name="Wu D."/>
            <person name="Gronow S."/>
            <person name="Wellnitz S."/>
            <person name="Brambilla E."/>
            <person name="Klenk H.-P."/>
            <person name="Eisen J.A."/>
        </authorList>
    </citation>
    <scope>NUCLEOTIDE SEQUENCE [LARGE SCALE GENOMIC DNA]</scope>
    <source>
        <strain evidence="3">ATCC BAA-1111 / DSM 21527 / NCTC 11395 / H</strain>
    </source>
</reference>
<evidence type="ECO:0000313" key="3">
    <source>
        <dbReference type="Proteomes" id="UP000006048"/>
    </source>
</evidence>
<keyword evidence="1" id="KW-0175">Coiled coil</keyword>
<dbReference type="AlphaFoldDB" id="I4BAT9"/>
<evidence type="ECO:0000256" key="1">
    <source>
        <dbReference type="SAM" id="Coils"/>
    </source>
</evidence>
<proteinExistence type="predicted"/>
<dbReference type="EMBL" id="CP002959">
    <property type="protein sequence ID" value="AFM14396.1"/>
    <property type="molecule type" value="Genomic_DNA"/>
</dbReference>
<sequence length="317" mass="35893">MLRVPLRLRHLPHVWGRVGGGLLIALAASSCSLKKIAVRQATGFFAESRKVFEQETDLEIAETSIASNLKLLEAMQVHDEHNDNLNLLIAEIYSAYTLSFAEDKMEQAEADKKDAEVERQRRRAKMLYLRARDFAGKVLLPLLDTDDLSKMTEQELQQRLAKLGKSDIAPVFWYAFAWGSAINVDREDTQGLSDLPKIEIMMAQVKAWDEAYYFAGAWLFEGVYFGARNEMMGGDPARAKAAFEKNLKLTEGKLLITQYFYARTYCIFAQDKACFDKNIAAVLDAPADLHPGQKLANALAKKKAERLKRRKADFFIE</sequence>
<dbReference type="PROSITE" id="PS51257">
    <property type="entry name" value="PROKAR_LIPOPROTEIN"/>
    <property type="match status" value="1"/>
</dbReference>
<gene>
    <name evidence="2" type="ordered locus">Turpa_3762</name>
</gene>